<dbReference type="InterPro" id="IPR034660">
    <property type="entry name" value="DinB/YfiT-like"/>
</dbReference>
<feature type="compositionally biased region" description="Basic residues" evidence="1">
    <location>
        <begin position="51"/>
        <end position="63"/>
    </location>
</feature>
<reference evidence="2" key="2">
    <citation type="submission" date="2016-10" db="EMBL/GenBank/DDBJ databases">
        <authorList>
            <person name="de Groot N.N."/>
        </authorList>
    </citation>
    <scope>NUCLEOTIDE SEQUENCE [LARGE SCALE GENOMIC DNA]</scope>
    <source>
        <strain evidence="2">ATCC 20501</strain>
    </source>
</reference>
<feature type="compositionally biased region" description="Low complexity" evidence="1">
    <location>
        <begin position="40"/>
        <end position="50"/>
    </location>
</feature>
<evidence type="ECO:0000313" key="3">
    <source>
        <dbReference type="EMBL" id="SFC69239.1"/>
    </source>
</evidence>
<dbReference type="EMBL" id="FOME01000001">
    <property type="protein sequence ID" value="SFC69239.1"/>
    <property type="molecule type" value="Genomic_DNA"/>
</dbReference>
<dbReference type="Gene3D" id="1.20.120.450">
    <property type="entry name" value="dinb family like domain"/>
    <property type="match status" value="1"/>
</dbReference>
<proteinExistence type="predicted"/>
<accession>A0A1I1L8B4</accession>
<feature type="region of interest" description="Disordered" evidence="1">
    <location>
        <begin position="1"/>
        <end position="132"/>
    </location>
</feature>
<organism evidence="2 5">
    <name type="scientific">Saccharopolyspora kobensis</name>
    <dbReference type="NCBI Taxonomy" id="146035"/>
    <lineage>
        <taxon>Bacteria</taxon>
        <taxon>Bacillati</taxon>
        <taxon>Actinomycetota</taxon>
        <taxon>Actinomycetes</taxon>
        <taxon>Pseudonocardiales</taxon>
        <taxon>Pseudonocardiaceae</taxon>
        <taxon>Saccharopolyspora</taxon>
    </lineage>
</organism>
<name>A0A1H5UU12_9PSEU</name>
<evidence type="ECO:0000256" key="1">
    <source>
        <dbReference type="SAM" id="MobiDB-lite"/>
    </source>
</evidence>
<gene>
    <name evidence="2" type="ORF">SAMN02982929_00652</name>
    <name evidence="3" type="ORF">SAMN05216506_1011418</name>
</gene>
<dbReference type="Proteomes" id="UP000199690">
    <property type="component" value="Unassembled WGS sequence"/>
</dbReference>
<dbReference type="Proteomes" id="UP000236729">
    <property type="component" value="Unassembled WGS sequence"/>
</dbReference>
<feature type="compositionally biased region" description="Basic and acidic residues" evidence="1">
    <location>
        <begin position="272"/>
        <end position="301"/>
    </location>
</feature>
<evidence type="ECO:0000313" key="5">
    <source>
        <dbReference type="Proteomes" id="UP000236729"/>
    </source>
</evidence>
<feature type="compositionally biased region" description="Basic residues" evidence="1">
    <location>
        <begin position="302"/>
        <end position="330"/>
    </location>
</feature>
<protein>
    <recommendedName>
        <fullName evidence="6">DUF664 domain-containing protein</fullName>
    </recommendedName>
</protein>
<evidence type="ECO:0000313" key="2">
    <source>
        <dbReference type="EMBL" id="SEF78474.1"/>
    </source>
</evidence>
<dbReference type="InterPro" id="IPR007061">
    <property type="entry name" value="MST-like"/>
</dbReference>
<dbReference type="EMBL" id="FNVB01000002">
    <property type="protein sequence ID" value="SEF78474.1"/>
    <property type="molecule type" value="Genomic_DNA"/>
</dbReference>
<reference evidence="4 5" key="1">
    <citation type="submission" date="2016-10" db="EMBL/GenBank/DDBJ databases">
        <authorList>
            <person name="Varghese N."/>
            <person name="Submissions S."/>
        </authorList>
    </citation>
    <scope>NUCLEOTIDE SEQUENCE [LARGE SCALE GENOMIC DNA]</scope>
    <source>
        <strain evidence="5">ATCC 20501</strain>
        <strain evidence="3 4">CGMCC 4.3529</strain>
    </source>
</reference>
<dbReference type="SUPFAM" id="SSF109854">
    <property type="entry name" value="DinB/YfiT-like putative metalloenzymes"/>
    <property type="match status" value="1"/>
</dbReference>
<accession>A0A1H5UU12</accession>
<sequence>MRFGPDPAVCSGTAPGRTDRTIPSVRSSPRPASGRRNDTATASRSTCRSSCPRRSRPSQKTRRFVGPQNGFVAVGPTAGISAAPPATGPSPNRPRSRRRAWCGPSPARRSHRQRPRFSVSPTRNPAVRRGVERRTCRTPVAVDYSPGGEHGERRSTAVTVHHRRWPDGEATDELQLTQEFLQFLRHTAVGKVDGLSPELAVAAPIATSPKTTALGVIKHFTAVERHWISIVGTGAALPSLWEGSPDPSWNLSAADRHRGLRGGVGTLHLRARRSEPGRPGRGRRADYPVDPGARHPGDRPARRPPRPAARARRWRGRRMTRPLWTKRHRS</sequence>
<evidence type="ECO:0008006" key="6">
    <source>
        <dbReference type="Google" id="ProtNLM"/>
    </source>
</evidence>
<keyword evidence="4" id="KW-1185">Reference proteome</keyword>
<evidence type="ECO:0000313" key="4">
    <source>
        <dbReference type="Proteomes" id="UP000199690"/>
    </source>
</evidence>
<feature type="region of interest" description="Disordered" evidence="1">
    <location>
        <begin position="262"/>
        <end position="330"/>
    </location>
</feature>
<dbReference type="Pfam" id="PF04978">
    <property type="entry name" value="MST"/>
    <property type="match status" value="1"/>
</dbReference>
<dbReference type="AlphaFoldDB" id="A0A1H5UU12"/>